<protein>
    <submittedName>
        <fullName evidence="1">Uncharacterized protein</fullName>
    </submittedName>
</protein>
<reference evidence="1" key="1">
    <citation type="submission" date="2016-06" db="EMBL/GenBank/DDBJ databases">
        <authorList>
            <person name="Van Tyne D."/>
        </authorList>
    </citation>
    <scope>NUCLEOTIDE SEQUENCE</scope>
    <source>
        <strain evidence="1">JM9A</strain>
    </source>
</reference>
<dbReference type="Proteomes" id="UP001429357">
    <property type="component" value="Unassembled WGS sequence"/>
</dbReference>
<gene>
    <name evidence="1" type="ORF">BAU18_001441</name>
</gene>
<reference evidence="1" key="2">
    <citation type="submission" date="2024-02" db="EMBL/GenBank/DDBJ databases">
        <title>The Genome Sequence of Enterococcus diestrammenae JM9A.</title>
        <authorList>
            <person name="Earl A."/>
            <person name="Manson A."/>
            <person name="Gilmore M."/>
            <person name="Sanders J."/>
            <person name="Shea T."/>
            <person name="Howe W."/>
            <person name="Livny J."/>
            <person name="Cuomo C."/>
            <person name="Neafsey D."/>
            <person name="Birren B."/>
        </authorList>
    </citation>
    <scope>NUCLEOTIDE SEQUENCE</scope>
    <source>
        <strain evidence="1">JM9A</strain>
    </source>
</reference>
<evidence type="ECO:0000313" key="2">
    <source>
        <dbReference type="Proteomes" id="UP001429357"/>
    </source>
</evidence>
<proteinExistence type="predicted"/>
<dbReference type="EMBL" id="MAEI02000001">
    <property type="protein sequence ID" value="MEO1781852.1"/>
    <property type="molecule type" value="Genomic_DNA"/>
</dbReference>
<evidence type="ECO:0000313" key="1">
    <source>
        <dbReference type="EMBL" id="MEO1781852.1"/>
    </source>
</evidence>
<keyword evidence="2" id="KW-1185">Reference proteome</keyword>
<name>A0ABV0F1I1_9ENTE</name>
<sequence length="221" mass="25613">MEPVFRSESYAVVSQEVAVPICQCSALVEQCQHLGVEGYRVENYQAAGFLNRYLPISIPHAPMLIYKKDIRIPLVFRRDSHVQMVLNESWRLEAYFRLVDWFLADDFEAEKIVFGYSAACCPLRRFRGLKMIDSAYVAFRLSEIVDGASFALQEMQTEEEFIQWNQERHLVGDPQIGRHSKILDLDNPKHLQQVQLVFDIIRLKYPHVTLFQKASMLDAVG</sequence>
<accession>A0ABV0F1I1</accession>
<comment type="caution">
    <text evidence="1">The sequence shown here is derived from an EMBL/GenBank/DDBJ whole genome shotgun (WGS) entry which is preliminary data.</text>
</comment>
<organism evidence="1 2">
    <name type="scientific">Enterococcus diestrammenae</name>
    <dbReference type="NCBI Taxonomy" id="1155073"/>
    <lineage>
        <taxon>Bacteria</taxon>
        <taxon>Bacillati</taxon>
        <taxon>Bacillota</taxon>
        <taxon>Bacilli</taxon>
        <taxon>Lactobacillales</taxon>
        <taxon>Enterococcaceae</taxon>
        <taxon>Enterococcus</taxon>
    </lineage>
</organism>